<dbReference type="AlphaFoldDB" id="A0A9P1EG95"/>
<sequence length="109" mass="12016">MEGLIPFVYRSIKRSITRRRYECLSSGTAAAGTFNIPPHFYPSNSNVGDDADDHFIVAASTDGRRRHGGRKMNYSGGFSPECEAGVASSKSKRLGKFKSHRMFCCVTGF</sequence>
<organism evidence="1 2">
    <name type="scientific">Cuscuta europaea</name>
    <name type="common">European dodder</name>
    <dbReference type="NCBI Taxonomy" id="41803"/>
    <lineage>
        <taxon>Eukaryota</taxon>
        <taxon>Viridiplantae</taxon>
        <taxon>Streptophyta</taxon>
        <taxon>Embryophyta</taxon>
        <taxon>Tracheophyta</taxon>
        <taxon>Spermatophyta</taxon>
        <taxon>Magnoliopsida</taxon>
        <taxon>eudicotyledons</taxon>
        <taxon>Gunneridae</taxon>
        <taxon>Pentapetalae</taxon>
        <taxon>asterids</taxon>
        <taxon>lamiids</taxon>
        <taxon>Solanales</taxon>
        <taxon>Convolvulaceae</taxon>
        <taxon>Cuscuteae</taxon>
        <taxon>Cuscuta</taxon>
        <taxon>Cuscuta subgen. Cuscuta</taxon>
    </lineage>
</organism>
<evidence type="ECO:0000313" key="1">
    <source>
        <dbReference type="EMBL" id="CAH9101906.1"/>
    </source>
</evidence>
<gene>
    <name evidence="1" type="ORF">CEURO_LOCUS15598</name>
</gene>
<evidence type="ECO:0000313" key="2">
    <source>
        <dbReference type="Proteomes" id="UP001152484"/>
    </source>
</evidence>
<dbReference type="PANTHER" id="PTHR35485">
    <property type="entry name" value="OS01G0888900 PROTEIN"/>
    <property type="match status" value="1"/>
</dbReference>
<dbReference type="OrthoDB" id="650808at2759"/>
<comment type="caution">
    <text evidence="1">The sequence shown here is derived from an EMBL/GenBank/DDBJ whole genome shotgun (WGS) entry which is preliminary data.</text>
</comment>
<name>A0A9P1EG95_CUSEU</name>
<proteinExistence type="predicted"/>
<accession>A0A9P1EG95</accession>
<protein>
    <submittedName>
        <fullName evidence="1">Uncharacterized protein</fullName>
    </submittedName>
</protein>
<dbReference type="PANTHER" id="PTHR35485:SF4">
    <property type="entry name" value="EXPRESSED PROTEIN"/>
    <property type="match status" value="1"/>
</dbReference>
<dbReference type="EMBL" id="CAMAPE010000038">
    <property type="protein sequence ID" value="CAH9101906.1"/>
    <property type="molecule type" value="Genomic_DNA"/>
</dbReference>
<keyword evidence="2" id="KW-1185">Reference proteome</keyword>
<reference evidence="1" key="1">
    <citation type="submission" date="2022-07" db="EMBL/GenBank/DDBJ databases">
        <authorList>
            <person name="Macas J."/>
            <person name="Novak P."/>
            <person name="Neumann P."/>
        </authorList>
    </citation>
    <scope>NUCLEOTIDE SEQUENCE</scope>
</reference>
<dbReference type="Proteomes" id="UP001152484">
    <property type="component" value="Unassembled WGS sequence"/>
</dbReference>